<dbReference type="STRING" id="187330.AMS58_03200"/>
<keyword evidence="1" id="KW-0175">Coiled coil</keyword>
<reference evidence="2 3" key="1">
    <citation type="submission" date="2015-08" db="EMBL/GenBank/DDBJ databases">
        <title>Draft Genome Sequence of Pseudoalteromonas porphyrae UCD-SED14.</title>
        <authorList>
            <person name="Coil D.A."/>
            <person name="Jospin G."/>
            <person name="Lee R.D."/>
            <person name="Eisen J.A."/>
        </authorList>
    </citation>
    <scope>NUCLEOTIDE SEQUENCE [LARGE SCALE GENOMIC DNA]</scope>
    <source>
        <strain evidence="2 3">UCD-SED14</strain>
    </source>
</reference>
<protein>
    <submittedName>
        <fullName evidence="2">Uncharacterized protein</fullName>
    </submittedName>
</protein>
<dbReference type="AlphaFoldDB" id="A0A0N0M167"/>
<evidence type="ECO:0000313" key="2">
    <source>
        <dbReference type="EMBL" id="KPH64269.1"/>
    </source>
</evidence>
<name>A0A0N0M167_9GAMM</name>
<dbReference type="OrthoDB" id="6310789at2"/>
<dbReference type="RefSeq" id="WP_054203582.1">
    <property type="nucleotide sequence ID" value="NZ_LHPH01000005.1"/>
</dbReference>
<organism evidence="2 3">
    <name type="scientific">Pseudoalteromonas porphyrae</name>
    <dbReference type="NCBI Taxonomy" id="187330"/>
    <lineage>
        <taxon>Bacteria</taxon>
        <taxon>Pseudomonadati</taxon>
        <taxon>Pseudomonadota</taxon>
        <taxon>Gammaproteobacteria</taxon>
        <taxon>Alteromonadales</taxon>
        <taxon>Pseudoalteromonadaceae</taxon>
        <taxon>Pseudoalteromonas</taxon>
    </lineage>
</organism>
<gene>
    <name evidence="2" type="ORF">ADS77_06165</name>
</gene>
<dbReference type="PATRIC" id="fig|187330.3.peg.3213"/>
<proteinExistence type="predicted"/>
<evidence type="ECO:0000256" key="1">
    <source>
        <dbReference type="SAM" id="Coils"/>
    </source>
</evidence>
<dbReference type="Proteomes" id="UP000037848">
    <property type="component" value="Unassembled WGS sequence"/>
</dbReference>
<sequence>MRTVEKHPSLADHLFSDNRVRKYGTMILQHGVKGAAKKINPAVLYVDAALSVIEAVSSYLEYAKECEKTKQIFAENRKIKSELDDQLKILGLKQRTVLREGEARIEELSQQIKLSEKQRSNMLSQVKRHLHIAKSMQDKLKEDRERGIDFKQLQVAQQALDHLLRATLIFITNNID</sequence>
<keyword evidence="3" id="KW-1185">Reference proteome</keyword>
<evidence type="ECO:0000313" key="3">
    <source>
        <dbReference type="Proteomes" id="UP000037848"/>
    </source>
</evidence>
<accession>A0A0N0M167</accession>
<dbReference type="EMBL" id="LHPH01000005">
    <property type="protein sequence ID" value="KPH64269.1"/>
    <property type="molecule type" value="Genomic_DNA"/>
</dbReference>
<feature type="coiled-coil region" evidence="1">
    <location>
        <begin position="98"/>
        <end position="125"/>
    </location>
</feature>
<comment type="caution">
    <text evidence="2">The sequence shown here is derived from an EMBL/GenBank/DDBJ whole genome shotgun (WGS) entry which is preliminary data.</text>
</comment>